<proteinExistence type="predicted"/>
<evidence type="ECO:0000256" key="1">
    <source>
        <dbReference type="SAM" id="SignalP"/>
    </source>
</evidence>
<reference evidence="2 3" key="1">
    <citation type="submission" date="2019-03" db="EMBL/GenBank/DDBJ databases">
        <title>Genomic Encyclopedia of Archaeal and Bacterial Type Strains, Phase II (KMG-II): from individual species to whole genera.</title>
        <authorList>
            <person name="Goeker M."/>
        </authorList>
    </citation>
    <scope>NUCLEOTIDE SEQUENCE [LARGE SCALE GENOMIC DNA]</scope>
    <source>
        <strain evidence="2 3">RL-C</strain>
    </source>
</reference>
<dbReference type="Gene3D" id="2.60.40.10">
    <property type="entry name" value="Immunoglobulins"/>
    <property type="match status" value="1"/>
</dbReference>
<sequence length="506" mass="55616">MRTKNKILSAILLLSFAVAVAISCEKDPFPVSEYGRITGIVTDGKTQTPLKGVTVSTNPGSSTAVTNDNGEYTLSNVKIGTVTVNAEKANYTTYSAQIEIRKNVTTTANISMQQSAKTIGAVTLTGSIPDSNAVDIKPKITISWKVKREEPLDAISYKVTLKEIGSNIEKVFNNISDTALVVQGLKFSTKYAWKVAAVYNNAVVDTSTTWTFKTMTRPNMSVFFSRSSSNGLYQIIATDPDMSYEEVVTEKYEKTAFAPVAYKNQNLILFTSYHENLPYVFGIFRDGTGVMKISPFPNMSAYSVGNGYSFYNHGNSILYTYMDRLYAINTDGTNNRQIATAPTNRQFTNVDWCPETGKIVVRTVGPMPYESEFYTMDNDGSNMQLLIGGVTGMLESPSFSPNGKYLVYSQDVSGVIDISGQKIQSHIFLKNLTDDSAPVDLTSNGEGNTSNGTNDLYPRFAPDNRQIIFVNRPNLGTAIGDIYKTDIYNGGRTSVVTNGTFPFWSF</sequence>
<dbReference type="InterPro" id="IPR036116">
    <property type="entry name" value="FN3_sf"/>
</dbReference>
<feature type="chain" id="PRO_5020564660" evidence="1">
    <location>
        <begin position="22"/>
        <end position="506"/>
    </location>
</feature>
<dbReference type="Gene3D" id="2.120.10.30">
    <property type="entry name" value="TolB, C-terminal domain"/>
    <property type="match status" value="1"/>
</dbReference>
<dbReference type="InterPro" id="IPR011659">
    <property type="entry name" value="WD40"/>
</dbReference>
<dbReference type="GO" id="GO:0030246">
    <property type="term" value="F:carbohydrate binding"/>
    <property type="evidence" value="ECO:0007669"/>
    <property type="project" value="InterPro"/>
</dbReference>
<dbReference type="SUPFAM" id="SSF82171">
    <property type="entry name" value="DPP6 N-terminal domain-like"/>
    <property type="match status" value="1"/>
</dbReference>
<dbReference type="Gene3D" id="2.60.40.1120">
    <property type="entry name" value="Carboxypeptidase-like, regulatory domain"/>
    <property type="match status" value="1"/>
</dbReference>
<feature type="signal peptide" evidence="1">
    <location>
        <begin position="1"/>
        <end position="21"/>
    </location>
</feature>
<dbReference type="OrthoDB" id="9815657at2"/>
<dbReference type="AlphaFoldDB" id="A0A4R2EK53"/>
<evidence type="ECO:0000313" key="3">
    <source>
        <dbReference type="Proteomes" id="UP000294830"/>
    </source>
</evidence>
<dbReference type="Pfam" id="PF07676">
    <property type="entry name" value="PD40"/>
    <property type="match status" value="2"/>
</dbReference>
<evidence type="ECO:0000313" key="2">
    <source>
        <dbReference type="EMBL" id="TCN66774.1"/>
    </source>
</evidence>
<organism evidence="2 3">
    <name type="scientific">Acetobacteroides hydrogenigenes</name>
    <dbReference type="NCBI Taxonomy" id="979970"/>
    <lineage>
        <taxon>Bacteria</taxon>
        <taxon>Pseudomonadati</taxon>
        <taxon>Bacteroidota</taxon>
        <taxon>Bacteroidia</taxon>
        <taxon>Bacteroidales</taxon>
        <taxon>Rikenellaceae</taxon>
        <taxon>Acetobacteroides</taxon>
    </lineage>
</organism>
<dbReference type="CDD" id="cd00063">
    <property type="entry name" value="FN3"/>
    <property type="match status" value="1"/>
</dbReference>
<dbReference type="InterPro" id="IPR003961">
    <property type="entry name" value="FN3_dom"/>
</dbReference>
<name>A0A4R2EK53_9BACT</name>
<gene>
    <name evidence="2" type="ORF">CLV25_108113</name>
</gene>
<dbReference type="PROSITE" id="PS51257">
    <property type="entry name" value="PROKAR_LIPOPROTEIN"/>
    <property type="match status" value="1"/>
</dbReference>
<dbReference type="Pfam" id="PF13620">
    <property type="entry name" value="CarboxypepD_reg"/>
    <property type="match status" value="1"/>
</dbReference>
<comment type="caution">
    <text evidence="2">The sequence shown here is derived from an EMBL/GenBank/DDBJ whole genome shotgun (WGS) entry which is preliminary data.</text>
</comment>
<dbReference type="SUPFAM" id="SSF49452">
    <property type="entry name" value="Starch-binding domain-like"/>
    <property type="match status" value="1"/>
</dbReference>
<dbReference type="Proteomes" id="UP000294830">
    <property type="component" value="Unassembled WGS sequence"/>
</dbReference>
<dbReference type="InterPro" id="IPR011042">
    <property type="entry name" value="6-blade_b-propeller_TolB-like"/>
</dbReference>
<accession>A0A4R2EK53</accession>
<dbReference type="InterPro" id="IPR013783">
    <property type="entry name" value="Ig-like_fold"/>
</dbReference>
<dbReference type="RefSeq" id="WP_131839461.1">
    <property type="nucleotide sequence ID" value="NZ_SLWB01000008.1"/>
</dbReference>
<dbReference type="InterPro" id="IPR013784">
    <property type="entry name" value="Carb-bd-like_fold"/>
</dbReference>
<protein>
    <submittedName>
        <fullName evidence="2">WD40 repeat protein</fullName>
    </submittedName>
</protein>
<dbReference type="SUPFAM" id="SSF49265">
    <property type="entry name" value="Fibronectin type III"/>
    <property type="match status" value="1"/>
</dbReference>
<keyword evidence="3" id="KW-1185">Reference proteome</keyword>
<dbReference type="EMBL" id="SLWB01000008">
    <property type="protein sequence ID" value="TCN66774.1"/>
    <property type="molecule type" value="Genomic_DNA"/>
</dbReference>
<keyword evidence="1" id="KW-0732">Signal</keyword>